<dbReference type="InterPro" id="IPR002938">
    <property type="entry name" value="FAD-bd"/>
</dbReference>
<accession>A0AAI9TED0</accession>
<dbReference type="Proteomes" id="UP001227192">
    <property type="component" value="Unassembled WGS sequence"/>
</dbReference>
<name>A0AAI9TED0_PENTH</name>
<dbReference type="InterPro" id="IPR036188">
    <property type="entry name" value="FAD/NAD-bd_sf"/>
</dbReference>
<keyword evidence="3" id="KW-0560">Oxidoreductase</keyword>
<gene>
    <name evidence="5" type="ORF">VN97_g7766</name>
</gene>
<evidence type="ECO:0000259" key="4">
    <source>
        <dbReference type="Pfam" id="PF01494"/>
    </source>
</evidence>
<keyword evidence="2" id="KW-0274">FAD</keyword>
<proteinExistence type="predicted"/>
<keyword evidence="1" id="KW-0285">Flavoprotein</keyword>
<dbReference type="SUPFAM" id="SSF51905">
    <property type="entry name" value="FAD/NAD(P)-binding domain"/>
    <property type="match status" value="1"/>
</dbReference>
<feature type="domain" description="FAD-binding" evidence="4">
    <location>
        <begin position="11"/>
        <end position="47"/>
    </location>
</feature>
<dbReference type="PANTHER" id="PTHR43004">
    <property type="entry name" value="TRK SYSTEM POTASSIUM UPTAKE PROTEIN"/>
    <property type="match status" value="1"/>
</dbReference>
<comment type="caution">
    <text evidence="5">The sequence shown here is derived from an EMBL/GenBank/DDBJ whole genome shotgun (WGS) entry which is preliminary data.</text>
</comment>
<evidence type="ECO:0000313" key="5">
    <source>
        <dbReference type="EMBL" id="KAJ9485588.1"/>
    </source>
</evidence>
<reference evidence="5" key="2">
    <citation type="journal article" date="2016" name="Fungal Biol.">
        <title>Ochratoxin A production by Penicillium thymicola.</title>
        <authorList>
            <person name="Nguyen H.D.T."/>
            <person name="McMullin D.R."/>
            <person name="Ponomareva E."/>
            <person name="Riley R."/>
            <person name="Pomraning K.R."/>
            <person name="Baker S.E."/>
            <person name="Seifert K.A."/>
        </authorList>
    </citation>
    <scope>NUCLEOTIDE SEQUENCE</scope>
    <source>
        <strain evidence="5">DAOM 180753</strain>
    </source>
</reference>
<dbReference type="GO" id="GO:0071949">
    <property type="term" value="F:FAD binding"/>
    <property type="evidence" value="ECO:0007669"/>
    <property type="project" value="InterPro"/>
</dbReference>
<sequence length="80" mass="8783">MLDTPAKEDHVDVLIVGAGPAGLMLANWLSRCGVKTRIVDKRNSKVHSGTNMRTIISYTDFSADLQWPSRRSAMSHSGNL</sequence>
<dbReference type="GO" id="GO:0016709">
    <property type="term" value="F:oxidoreductase activity, acting on paired donors, with incorporation or reduction of molecular oxygen, NAD(P)H as one donor, and incorporation of one atom of oxygen"/>
    <property type="evidence" value="ECO:0007669"/>
    <property type="project" value="UniProtKB-ARBA"/>
</dbReference>
<evidence type="ECO:0000256" key="2">
    <source>
        <dbReference type="ARBA" id="ARBA00022827"/>
    </source>
</evidence>
<protein>
    <recommendedName>
        <fullName evidence="4">FAD-binding domain-containing protein</fullName>
    </recommendedName>
</protein>
<evidence type="ECO:0000256" key="3">
    <source>
        <dbReference type="ARBA" id="ARBA00023002"/>
    </source>
</evidence>
<dbReference type="Pfam" id="PF01494">
    <property type="entry name" value="FAD_binding_3"/>
    <property type="match status" value="1"/>
</dbReference>
<dbReference type="Gene3D" id="3.50.50.60">
    <property type="entry name" value="FAD/NAD(P)-binding domain"/>
    <property type="match status" value="1"/>
</dbReference>
<dbReference type="InterPro" id="IPR050641">
    <property type="entry name" value="RIFMO-like"/>
</dbReference>
<organism evidence="5 6">
    <name type="scientific">Penicillium thymicola</name>
    <dbReference type="NCBI Taxonomy" id="293382"/>
    <lineage>
        <taxon>Eukaryota</taxon>
        <taxon>Fungi</taxon>
        <taxon>Dikarya</taxon>
        <taxon>Ascomycota</taxon>
        <taxon>Pezizomycotina</taxon>
        <taxon>Eurotiomycetes</taxon>
        <taxon>Eurotiomycetidae</taxon>
        <taxon>Eurotiales</taxon>
        <taxon>Aspergillaceae</taxon>
        <taxon>Penicillium</taxon>
    </lineage>
</organism>
<dbReference type="PANTHER" id="PTHR43004:SF20">
    <property type="entry name" value="2-MONOOXYGENASE, PUTATIVE (AFU_ORTHOLOGUE AFUA_1G13660)-RELATED"/>
    <property type="match status" value="1"/>
</dbReference>
<evidence type="ECO:0000313" key="6">
    <source>
        <dbReference type="Proteomes" id="UP001227192"/>
    </source>
</evidence>
<evidence type="ECO:0000256" key="1">
    <source>
        <dbReference type="ARBA" id="ARBA00022630"/>
    </source>
</evidence>
<dbReference type="AlphaFoldDB" id="A0AAI9TED0"/>
<keyword evidence="6" id="KW-1185">Reference proteome</keyword>
<dbReference type="EMBL" id="LACB01000258">
    <property type="protein sequence ID" value="KAJ9485588.1"/>
    <property type="molecule type" value="Genomic_DNA"/>
</dbReference>
<reference evidence="5" key="1">
    <citation type="submission" date="2015-06" db="EMBL/GenBank/DDBJ databases">
        <authorList>
            <person name="Nguyen H."/>
        </authorList>
    </citation>
    <scope>NUCLEOTIDE SEQUENCE</scope>
    <source>
        <strain evidence="5">DAOM 180753</strain>
    </source>
</reference>